<sequence length="567" mass="57938">MLICGLLLCLLGAGLLDVVPEEAFRHRGGAFLRWRGLVRGGLWAAIGCMALAGAVARVNGVLSWFPLFGVDGPALPMLSVLSIAGGIVGVGRRGLVCVLAALGLLALSPLVFCLLAGTALALLARSGGRGLCLPFAVLPACVPADSILSVPLLALSIVQTGHAVGEQKGPVAVVPAFVGIFLLGRLLAETGTVPFVQQALMLVCAGWVAWRSSMQALRAEQAWRVASGLTGAWYGGACMVLVLALACALDGADAFGATLRLAMGAPVVGLVGLLWLSVSMHGPQGEAVWQTAGSGTGRAWERWALWGTMLPVSAMPPLGGFTVLWSLLVASDYSVQGASPATALGMVVFAGFQIMMAVLCAAGLLRAGALMRGGCWINGGLPASLCAGMACLLSVVPGLWLSVADTLVVGDSAPGLSLGGLFTVRPAAGESTLVPALLLLALAAAAGLTILVARFAGVSLHNGAGHVVPPWRQGAPVYTPTPESAEQGRMAPVLPFSQAGAMLCGLHGGGRAWPLPRLSAMPVRVAVLSRYGRRWLFRAVAWSEGHGMVLLVLLLGAGLLMGLFFGA</sequence>
<feature type="transmembrane region" description="Helical" evidence="1">
    <location>
        <begin position="74"/>
        <end position="92"/>
    </location>
</feature>
<feature type="transmembrane region" description="Helical" evidence="1">
    <location>
        <begin position="98"/>
        <end position="123"/>
    </location>
</feature>
<keyword evidence="1" id="KW-0812">Transmembrane</keyword>
<accession>A0ABS3LHL5</accession>
<feature type="transmembrane region" description="Helical" evidence="1">
    <location>
        <begin position="135"/>
        <end position="158"/>
    </location>
</feature>
<keyword evidence="1" id="KW-1133">Transmembrane helix</keyword>
<dbReference type="RefSeq" id="WP_207851938.1">
    <property type="nucleotide sequence ID" value="NZ_JAFVMG010000001.1"/>
</dbReference>
<name>A0ABS3LHL5_9PROT</name>
<dbReference type="EMBL" id="JAFVMG010000001">
    <property type="protein sequence ID" value="MBO1327082.1"/>
    <property type="molecule type" value="Genomic_DNA"/>
</dbReference>
<feature type="transmembrane region" description="Helical" evidence="1">
    <location>
        <begin position="343"/>
        <end position="365"/>
    </location>
</feature>
<evidence type="ECO:0008006" key="4">
    <source>
        <dbReference type="Google" id="ProtNLM"/>
    </source>
</evidence>
<feature type="transmembrane region" description="Helical" evidence="1">
    <location>
        <begin position="232"/>
        <end position="249"/>
    </location>
</feature>
<reference evidence="2 3" key="1">
    <citation type="submission" date="2021-03" db="EMBL/GenBank/DDBJ databases">
        <title>The complete genome sequence of Acetobacter suratthaniensis TBRC 1719.</title>
        <authorList>
            <person name="Charoenyingcharoen P."/>
            <person name="Yukphan P."/>
        </authorList>
    </citation>
    <scope>NUCLEOTIDE SEQUENCE [LARGE SCALE GENOMIC DNA]</scope>
    <source>
        <strain evidence="2 3">TBRC 1719</strain>
    </source>
</reference>
<feature type="transmembrane region" description="Helical" evidence="1">
    <location>
        <begin position="261"/>
        <end position="278"/>
    </location>
</feature>
<keyword evidence="3" id="KW-1185">Reference proteome</keyword>
<feature type="transmembrane region" description="Helical" evidence="1">
    <location>
        <begin position="539"/>
        <end position="565"/>
    </location>
</feature>
<evidence type="ECO:0000313" key="3">
    <source>
        <dbReference type="Proteomes" id="UP000664399"/>
    </source>
</evidence>
<keyword evidence="1" id="KW-0472">Membrane</keyword>
<feature type="transmembrane region" description="Helical" evidence="1">
    <location>
        <begin position="195"/>
        <end position="212"/>
    </location>
</feature>
<evidence type="ECO:0000256" key="1">
    <source>
        <dbReference type="SAM" id="Phobius"/>
    </source>
</evidence>
<organism evidence="2 3">
    <name type="scientific">Acetobacter suratthaniensis</name>
    <dbReference type="NCBI Taxonomy" id="1502841"/>
    <lineage>
        <taxon>Bacteria</taxon>
        <taxon>Pseudomonadati</taxon>
        <taxon>Pseudomonadota</taxon>
        <taxon>Alphaproteobacteria</taxon>
        <taxon>Acetobacterales</taxon>
        <taxon>Acetobacteraceae</taxon>
        <taxon>Acetobacter</taxon>
    </lineage>
</organism>
<dbReference type="Proteomes" id="UP000664399">
    <property type="component" value="Unassembled WGS sequence"/>
</dbReference>
<evidence type="ECO:0000313" key="2">
    <source>
        <dbReference type="EMBL" id="MBO1327082.1"/>
    </source>
</evidence>
<feature type="transmembrane region" description="Helical" evidence="1">
    <location>
        <begin position="40"/>
        <end position="62"/>
    </location>
</feature>
<protein>
    <recommendedName>
        <fullName evidence="4">NADH:quinone oxidoreductase/Mrp antiporter membrane subunit domain-containing protein</fullName>
    </recommendedName>
</protein>
<gene>
    <name evidence="2" type="ORF">J2D75_01160</name>
</gene>
<feature type="transmembrane region" description="Helical" evidence="1">
    <location>
        <begin position="433"/>
        <end position="453"/>
    </location>
</feature>
<comment type="caution">
    <text evidence="2">The sequence shown here is derived from an EMBL/GenBank/DDBJ whole genome shotgun (WGS) entry which is preliminary data.</text>
</comment>
<proteinExistence type="predicted"/>
<feature type="transmembrane region" description="Helical" evidence="1">
    <location>
        <begin position="170"/>
        <end position="188"/>
    </location>
</feature>
<feature type="transmembrane region" description="Helical" evidence="1">
    <location>
        <begin position="377"/>
        <end position="400"/>
    </location>
</feature>